<dbReference type="EMBL" id="CP009122">
    <property type="protein sequence ID" value="AJA11393.1"/>
    <property type="molecule type" value="Genomic_DNA"/>
</dbReference>
<keyword evidence="4" id="KW-1185">Reference proteome</keyword>
<evidence type="ECO:0000256" key="1">
    <source>
        <dbReference type="SAM" id="MobiDB-lite"/>
    </source>
</evidence>
<evidence type="ECO:0000313" key="3">
    <source>
        <dbReference type="EMBL" id="AJA11393.1"/>
    </source>
</evidence>
<accession>A0A0A7PQ40</accession>
<feature type="compositionally biased region" description="Basic and acidic residues" evidence="1">
    <location>
        <begin position="32"/>
        <end position="63"/>
    </location>
</feature>
<feature type="signal peptide" evidence="2">
    <location>
        <begin position="1"/>
        <end position="22"/>
    </location>
</feature>
<feature type="chain" id="PRO_5002031926" evidence="2">
    <location>
        <begin position="23"/>
        <end position="112"/>
    </location>
</feature>
<evidence type="ECO:0000256" key="2">
    <source>
        <dbReference type="SAM" id="SignalP"/>
    </source>
</evidence>
<feature type="region of interest" description="Disordered" evidence="1">
    <location>
        <begin position="31"/>
        <end position="72"/>
    </location>
</feature>
<sequence>MSGATLRLLLVFILLLSGLHNAAPAMAGMTHHATDSHLSHHVEPGHASDKDTQKGQQDADLHGSHHNCPVASDQALSGHDDLSCFSGGLHFALPATRLASRALAPPLNPPLA</sequence>
<proteinExistence type="predicted"/>
<dbReference type="Proteomes" id="UP000030907">
    <property type="component" value="Chromosome"/>
</dbReference>
<keyword evidence="2" id="KW-0732">Signal</keyword>
<dbReference type="OrthoDB" id="7451253at2"/>
<reference evidence="3 4" key="1">
    <citation type="journal article" date="2015" name="Int. J. Syst. Evol. Microbiol.">
        <title>Description of Sphingopyxis fribergensis sp. nov. - a soil bacterium with the ability to degrade styrene and phenylacetic acid.</title>
        <authorList>
            <person name="Oelschlagel M."/>
            <person name="Ruckert C."/>
            <person name="Kalinowski J."/>
            <person name="Schmidt G."/>
            <person name="Schlomann M."/>
            <person name="Tischler D."/>
        </authorList>
    </citation>
    <scope>NUCLEOTIDE SEQUENCE [LARGE SCALE GENOMIC DNA]</scope>
    <source>
        <strain evidence="3 4">Kp5.2</strain>
    </source>
</reference>
<name>A0A0A7PQ40_9SPHN</name>
<protein>
    <submittedName>
        <fullName evidence="3">Putative secreted protein</fullName>
    </submittedName>
</protein>
<dbReference type="STRING" id="1515612.SKP52_22740"/>
<dbReference type="KEGG" id="sphk:SKP52_22740"/>
<dbReference type="RefSeq" id="WP_003046510.1">
    <property type="nucleotide sequence ID" value="NZ_CP009122.1"/>
</dbReference>
<evidence type="ECO:0000313" key="4">
    <source>
        <dbReference type="Proteomes" id="UP000030907"/>
    </source>
</evidence>
<gene>
    <name evidence="3" type="ORF">SKP52_22740</name>
</gene>
<dbReference type="AlphaFoldDB" id="A0A0A7PQ40"/>
<organism evidence="3 4">
    <name type="scientific">Sphingopyxis fribergensis</name>
    <dbReference type="NCBI Taxonomy" id="1515612"/>
    <lineage>
        <taxon>Bacteria</taxon>
        <taxon>Pseudomonadati</taxon>
        <taxon>Pseudomonadota</taxon>
        <taxon>Alphaproteobacteria</taxon>
        <taxon>Sphingomonadales</taxon>
        <taxon>Sphingomonadaceae</taxon>
        <taxon>Sphingopyxis</taxon>
    </lineage>
</organism>
<dbReference type="HOGENOM" id="CLU_2144213_0_0_5"/>